<reference evidence="7" key="1">
    <citation type="submission" date="2021-02" db="EMBL/GenBank/DDBJ databases">
        <authorList>
            <person name="Dougan E. K."/>
            <person name="Rhodes N."/>
            <person name="Thang M."/>
            <person name="Chan C."/>
        </authorList>
    </citation>
    <scope>NUCLEOTIDE SEQUENCE</scope>
</reference>
<dbReference type="InterPro" id="IPR020103">
    <property type="entry name" value="PsdUridine_synth_cat_dom_sf"/>
</dbReference>
<dbReference type="GO" id="GO:0008270">
    <property type="term" value="F:zinc ion binding"/>
    <property type="evidence" value="ECO:0007669"/>
    <property type="project" value="UniProtKB-KW"/>
</dbReference>
<dbReference type="InterPro" id="IPR020095">
    <property type="entry name" value="PsdUridine_synth_TruA_C"/>
</dbReference>
<evidence type="ECO:0000313" key="7">
    <source>
        <dbReference type="EMBL" id="CAE7041779.1"/>
    </source>
</evidence>
<comment type="caution">
    <text evidence="7">The sequence shown here is derived from an EMBL/GenBank/DDBJ whole genome shotgun (WGS) entry which is preliminary data.</text>
</comment>
<dbReference type="GO" id="GO:0003723">
    <property type="term" value="F:RNA binding"/>
    <property type="evidence" value="ECO:0007669"/>
    <property type="project" value="InterPro"/>
</dbReference>
<feature type="non-terminal residue" evidence="7">
    <location>
        <position position="1"/>
    </location>
</feature>
<dbReference type="GO" id="GO:0031119">
    <property type="term" value="P:tRNA pseudouridine synthesis"/>
    <property type="evidence" value="ECO:0007669"/>
    <property type="project" value="TreeGrafter"/>
</dbReference>
<dbReference type="AlphaFoldDB" id="A0A812IQ69"/>
<feature type="transmembrane region" description="Helical" evidence="5">
    <location>
        <begin position="799"/>
        <end position="820"/>
    </location>
</feature>
<name>A0A812IQ69_9DINO</name>
<dbReference type="Gene3D" id="3.30.70.660">
    <property type="entry name" value="Pseudouridine synthase I, catalytic domain, C-terminal subdomain"/>
    <property type="match status" value="1"/>
</dbReference>
<evidence type="ECO:0000259" key="6">
    <source>
        <dbReference type="PROSITE" id="PS50103"/>
    </source>
</evidence>
<dbReference type="Pfam" id="PF01416">
    <property type="entry name" value="PseudoU_synth_1"/>
    <property type="match status" value="1"/>
</dbReference>
<feature type="transmembrane region" description="Helical" evidence="5">
    <location>
        <begin position="826"/>
        <end position="846"/>
    </location>
</feature>
<comment type="similarity">
    <text evidence="1">Belongs to the tRNA pseudouridine synthase TruA family.</text>
</comment>
<evidence type="ECO:0000313" key="8">
    <source>
        <dbReference type="Proteomes" id="UP000604046"/>
    </source>
</evidence>
<feature type="transmembrane region" description="Helical" evidence="5">
    <location>
        <begin position="893"/>
        <end position="911"/>
    </location>
</feature>
<dbReference type="Proteomes" id="UP000604046">
    <property type="component" value="Unassembled WGS sequence"/>
</dbReference>
<feature type="transmembrane region" description="Helical" evidence="5">
    <location>
        <begin position="867"/>
        <end position="887"/>
    </location>
</feature>
<feature type="transmembrane region" description="Helical" evidence="5">
    <location>
        <begin position="754"/>
        <end position="772"/>
    </location>
</feature>
<keyword evidence="5" id="KW-0472">Membrane</keyword>
<dbReference type="Gene3D" id="3.30.70.580">
    <property type="entry name" value="Pseudouridine synthase I, catalytic domain, N-terminal subdomain"/>
    <property type="match status" value="1"/>
</dbReference>
<dbReference type="InterPro" id="IPR020097">
    <property type="entry name" value="PsdUridine_synth_TruA_a/b_dom"/>
</dbReference>
<evidence type="ECO:0000256" key="5">
    <source>
        <dbReference type="SAM" id="Phobius"/>
    </source>
</evidence>
<evidence type="ECO:0000256" key="1">
    <source>
        <dbReference type="ARBA" id="ARBA00009375"/>
    </source>
</evidence>
<evidence type="ECO:0000256" key="2">
    <source>
        <dbReference type="ARBA" id="ARBA00022694"/>
    </source>
</evidence>
<dbReference type="InterPro" id="IPR001406">
    <property type="entry name" value="PsdUridine_synth_TruA"/>
</dbReference>
<accession>A0A812IQ69</accession>
<keyword evidence="4" id="KW-0479">Metal-binding</keyword>
<feature type="transmembrane region" description="Helical" evidence="5">
    <location>
        <begin position="318"/>
        <end position="338"/>
    </location>
</feature>
<dbReference type="InterPro" id="IPR020094">
    <property type="entry name" value="TruA/RsuA/RluB/E/F_N"/>
</dbReference>
<evidence type="ECO:0000256" key="4">
    <source>
        <dbReference type="PROSITE-ProRule" id="PRU00723"/>
    </source>
</evidence>
<organism evidence="7 8">
    <name type="scientific">Symbiodinium natans</name>
    <dbReference type="NCBI Taxonomy" id="878477"/>
    <lineage>
        <taxon>Eukaryota</taxon>
        <taxon>Sar</taxon>
        <taxon>Alveolata</taxon>
        <taxon>Dinophyceae</taxon>
        <taxon>Suessiales</taxon>
        <taxon>Symbiodiniaceae</taxon>
        <taxon>Symbiodinium</taxon>
    </lineage>
</organism>
<dbReference type="SUPFAM" id="SSF55120">
    <property type="entry name" value="Pseudouridine synthase"/>
    <property type="match status" value="1"/>
</dbReference>
<keyword evidence="8" id="KW-1185">Reference proteome</keyword>
<feature type="zinc finger region" description="C3H1-type" evidence="4">
    <location>
        <begin position="30"/>
        <end position="57"/>
    </location>
</feature>
<dbReference type="OrthoDB" id="406285at2759"/>
<sequence>VRVKLVLDLSYLGTRFVGWQAQPPAPPEASGQPGPCRLFNKGRCRKGDACGSAHICSACWRRGLRQAHALSDACCPEPEDVSVQEVVDSALRKTAKELQWPLTCPPGGVVASGRTDRGVHAYQMLAFSNCHTSGSPSDAMLRDFPAALNDNLPPDVRCNSAWWTLDLSFCTRGTAVKTYTYYVAQMSPGAEIPPSAAAVLQQATWLLSPETPCLHQAPMAAAAEHLLGRHDFAALSSAGAGEGKTTREVISLDVGAATHVQFGLLHACFDSGRIVASQDCRHCGAEATSVVGVPSPGLLLTRFRVQSRGFLKHMVRRIVGLLVQVALGMFCTCLYWALQATLSLPDEQLPDTAAKLLEARCKQRWAHLKDDLDWTRYHLQVVFLEGDGSGRSRLAAGLFERIAQEHSCAGALPVEAATTGGSAGYLPESAAENYRLAPRWTARDVEEIVSLADLRFYDVVVCVDKEALQQLRGLEGTLPASVVELGDFGPYLELRRPESPIKAWVPDWRQVIDPDYDDRQEAAAPPKDDALGVWLTVPEDLARLVQPRYELVRRSLTADEARGADGLFGGDDDAAVLTYHAAGLVRFLMDSAVLATAARRDAHAARVGKLEGAVVLVGTGEVPPSRAAALLGPHAPEVLPTLRPLKAPAQGLWLERVDLEDAEEAASGPETAPSELEERSQLRVFPRSLSIGSGSGIGSVLGFLYVPDYGATEATCSHRLDYWLFGNWSFSCLKTNLPRDLRLRLFSSAVRGPFLISGLLGIWKTTFLPILVERLRDLESRAAGACQCLVRHQVRLEMLLGLVPTLCTLSVFAAACAGELDNSNYTAVLLLHAVLLLFLIGLGLWMKLQNTLHSITHYLEDAQRSNDLLVACSWAPLLLYLLPMLIWGDAPGISDTFMTVIGYFLLYVPVLDSPCYTLACYTAYSCLAAISVLGARELADSTSQLTSPMMASAANESGVPTPAEPYNPLRSRLRLRRHPFATTGFSPVDSIDRVGAARGHDAARIGSSIQRRRQQDKAMMVGQFLWAVHVFRKKWLGTDALCHILSYLDATRSVSNFVGLLDDDGASQVSSRQDQESSTHATSSLTSVTCMQRELQKRLQRMLQPHLAFRTLSETSGQITQVKEEDEAADARRELRSILRGFFQVSV</sequence>
<dbReference type="PROSITE" id="PS50103">
    <property type="entry name" value="ZF_C3H1"/>
    <property type="match status" value="1"/>
</dbReference>
<gene>
    <name evidence="7" type="primary">truA</name>
    <name evidence="7" type="ORF">SNAT2548_LOCUS4920</name>
</gene>
<keyword evidence="3" id="KW-0413">Isomerase</keyword>
<dbReference type="PANTHER" id="PTHR11142">
    <property type="entry name" value="PSEUDOURIDYLATE SYNTHASE"/>
    <property type="match status" value="1"/>
</dbReference>
<keyword evidence="4" id="KW-0863">Zinc-finger</keyword>
<proteinExistence type="inferred from homology"/>
<dbReference type="EMBL" id="CAJNDS010000304">
    <property type="protein sequence ID" value="CAE7041779.1"/>
    <property type="molecule type" value="Genomic_DNA"/>
</dbReference>
<evidence type="ECO:0000256" key="3">
    <source>
        <dbReference type="ARBA" id="ARBA00023235"/>
    </source>
</evidence>
<dbReference type="InterPro" id="IPR000571">
    <property type="entry name" value="Znf_CCCH"/>
</dbReference>
<keyword evidence="4" id="KW-0862">Zinc</keyword>
<feature type="domain" description="C3H1-type" evidence="6">
    <location>
        <begin position="30"/>
        <end position="57"/>
    </location>
</feature>
<keyword evidence="5" id="KW-1133">Transmembrane helix</keyword>
<keyword evidence="5" id="KW-0812">Transmembrane</keyword>
<keyword evidence="2" id="KW-0819">tRNA processing</keyword>
<dbReference type="PANTHER" id="PTHR11142:SF0">
    <property type="entry name" value="TRNA PSEUDOURIDINE SYNTHASE-LIKE 1"/>
    <property type="match status" value="1"/>
</dbReference>
<protein>
    <submittedName>
        <fullName evidence="7">TruA protein</fullName>
    </submittedName>
</protein>
<dbReference type="GO" id="GO:0009982">
    <property type="term" value="F:pseudouridine synthase activity"/>
    <property type="evidence" value="ECO:0007669"/>
    <property type="project" value="InterPro"/>
</dbReference>